<dbReference type="InterPro" id="IPR054828">
    <property type="entry name" value="Vit_B12_bind_prot"/>
</dbReference>
<dbReference type="NCBIfam" id="NF038402">
    <property type="entry name" value="TroA_like"/>
    <property type="match status" value="1"/>
</dbReference>
<dbReference type="KEGG" id="lri:NCTC12151_02573"/>
<dbReference type="GO" id="GO:0071281">
    <property type="term" value="P:cellular response to iron ion"/>
    <property type="evidence" value="ECO:0007669"/>
    <property type="project" value="TreeGrafter"/>
</dbReference>
<evidence type="ECO:0000313" key="7">
    <source>
        <dbReference type="EMBL" id="SQI42392.1"/>
    </source>
</evidence>
<dbReference type="Proteomes" id="UP000249005">
    <property type="component" value="Chromosome 1"/>
</dbReference>
<feature type="binding site" evidence="5">
    <location>
        <position position="59"/>
    </location>
    <ligand>
        <name>cyanocob(III)alamin</name>
        <dbReference type="ChEBI" id="CHEBI:17439"/>
    </ligand>
</feature>
<protein>
    <recommendedName>
        <fullName evidence="5">Vitamin B12-binding protein</fullName>
    </recommendedName>
</protein>
<dbReference type="PROSITE" id="PS50983">
    <property type="entry name" value="FE_B12_PBP"/>
    <property type="match status" value="1"/>
</dbReference>
<evidence type="ECO:0000256" key="5">
    <source>
        <dbReference type="HAMAP-Rule" id="MF_01000"/>
    </source>
</evidence>
<dbReference type="PANTHER" id="PTHR30535">
    <property type="entry name" value="VITAMIN B12-BINDING PROTEIN"/>
    <property type="match status" value="1"/>
</dbReference>
<feature type="site" description="Important for BtuC binding" evidence="5">
    <location>
        <position position="81"/>
    </location>
</feature>
<keyword evidence="4 5" id="KW-1015">Disulfide bond</keyword>
<feature type="site" description="Important for BtuC binding" evidence="5">
    <location>
        <position position="213"/>
    </location>
</feature>
<dbReference type="GO" id="GO:0015889">
    <property type="term" value="P:cobalamin transport"/>
    <property type="evidence" value="ECO:0007669"/>
    <property type="project" value="UniProtKB-UniRule"/>
</dbReference>
<keyword evidence="1 5" id="KW-0813">Transport</keyword>
<comment type="subunit">
    <text evidence="5">The complex is composed of two ATP-binding proteins (BtuD), two transmembrane proteins (BtuC) and a solute-binding protein (BtuF).</text>
</comment>
<proteinExistence type="inferred from homology"/>
<evidence type="ECO:0000256" key="4">
    <source>
        <dbReference type="ARBA" id="ARBA00023157"/>
    </source>
</evidence>
<keyword evidence="2 5" id="KW-0732">Signal</keyword>
<organism evidence="7 8">
    <name type="scientific">Leminorella richardii</name>
    <dbReference type="NCBI Taxonomy" id="158841"/>
    <lineage>
        <taxon>Bacteria</taxon>
        <taxon>Pseudomonadati</taxon>
        <taxon>Pseudomonadota</taxon>
        <taxon>Gammaproteobacteria</taxon>
        <taxon>Enterobacterales</taxon>
        <taxon>Budviciaceae</taxon>
        <taxon>Leminorella</taxon>
    </lineage>
</organism>
<sequence>MISKFMRIRLARWLLAILLPLVGISAFAAAKRVISFAPHATELAYAAGLGDSLIAASDYSDYPPEANRLERVASWQGINLERVLNLKPDLILAWRGGNPQKVLDQLSGFGIPIVYTDADSVEGIADSLSRLAAYSPRPEEAHKAAQALLNQKAELEKRYKKTNAAPIRIFLQFSHQPLFTASEKALQSEVVSLCGGKNVFADSPAPWPQVSREQVLARQPQVILIAGDSAQENNVRAFWRGQLEVPVISVPEDWFNRSGPRIMLAADVVCQKLSQISSGS</sequence>
<feature type="domain" description="Fe/B12 periplasmic-binding" evidence="6">
    <location>
        <begin position="32"/>
        <end position="280"/>
    </location>
</feature>
<reference evidence="7 8" key="1">
    <citation type="submission" date="2018-06" db="EMBL/GenBank/DDBJ databases">
        <authorList>
            <consortium name="Pathogen Informatics"/>
            <person name="Doyle S."/>
        </authorList>
    </citation>
    <scope>NUCLEOTIDE SEQUENCE [LARGE SCALE GENOMIC DNA]</scope>
    <source>
        <strain evidence="7 8">NCTC12151</strain>
    </source>
</reference>
<accession>A0A2X4V6L4</accession>
<dbReference type="InterPro" id="IPR050902">
    <property type="entry name" value="ABC_Transporter_SBP"/>
</dbReference>
<dbReference type="GO" id="GO:0042597">
    <property type="term" value="C:periplasmic space"/>
    <property type="evidence" value="ECO:0007669"/>
    <property type="project" value="UniProtKB-SubCell"/>
</dbReference>
<evidence type="ECO:0000256" key="1">
    <source>
        <dbReference type="ARBA" id="ARBA00022448"/>
    </source>
</evidence>
<comment type="caution">
    <text evidence="5">Lacks conserved residue(s) required for the propagation of feature annotation.</text>
</comment>
<feature type="disulfide bond" evidence="5">
    <location>
        <begin position="194"/>
        <end position="270"/>
    </location>
</feature>
<dbReference type="Gene3D" id="3.40.50.1980">
    <property type="entry name" value="Nitrogenase molybdenum iron protein domain"/>
    <property type="match status" value="2"/>
</dbReference>
<dbReference type="GO" id="GO:0031419">
    <property type="term" value="F:cobalamin binding"/>
    <property type="evidence" value="ECO:0007669"/>
    <property type="project" value="InterPro"/>
</dbReference>
<dbReference type="InterPro" id="IPR023544">
    <property type="entry name" value="ABC_transptr_vit_B12-bd"/>
</dbReference>
<dbReference type="InterPro" id="IPR002491">
    <property type="entry name" value="ABC_transptr_periplasmic_BD"/>
</dbReference>
<dbReference type="CDD" id="cd01144">
    <property type="entry name" value="BtuF"/>
    <property type="match status" value="1"/>
</dbReference>
<keyword evidence="8" id="KW-1185">Reference proteome</keyword>
<keyword evidence="3 5" id="KW-0574">Periplasm</keyword>
<dbReference type="PANTHER" id="PTHR30535:SF34">
    <property type="entry name" value="MOLYBDATE-BINDING PROTEIN MOLA"/>
    <property type="match status" value="1"/>
</dbReference>
<name>A0A2X4V6L4_9GAMM</name>
<dbReference type="NCBIfam" id="NF002894">
    <property type="entry name" value="PRK03379.1"/>
    <property type="match status" value="1"/>
</dbReference>
<evidence type="ECO:0000256" key="2">
    <source>
        <dbReference type="ARBA" id="ARBA00022729"/>
    </source>
</evidence>
<comment type="similarity">
    <text evidence="5">Belongs to the BtuF family.</text>
</comment>
<dbReference type="SUPFAM" id="SSF53807">
    <property type="entry name" value="Helical backbone' metal receptor"/>
    <property type="match status" value="1"/>
</dbReference>
<dbReference type="HAMAP" id="MF_01000">
    <property type="entry name" value="BtuF"/>
    <property type="match status" value="1"/>
</dbReference>
<dbReference type="Pfam" id="PF01497">
    <property type="entry name" value="Peripla_BP_2"/>
    <property type="match status" value="1"/>
</dbReference>
<evidence type="ECO:0000313" key="8">
    <source>
        <dbReference type="Proteomes" id="UP000249005"/>
    </source>
</evidence>
<dbReference type="EMBL" id="LS483470">
    <property type="protein sequence ID" value="SQI42392.1"/>
    <property type="molecule type" value="Genomic_DNA"/>
</dbReference>
<dbReference type="RefSeq" id="WP_232054914.1">
    <property type="nucleotide sequence ID" value="NZ_LR698987.1"/>
</dbReference>
<comment type="function">
    <text evidence="5">Part of the ABC transporter complex BtuCDF involved in vitamin B12 import. Binds vitamin B12 and delivers it to the periplasmic surface of BtuC.</text>
</comment>
<dbReference type="AlphaFoldDB" id="A0A2X4V6L4"/>
<gene>
    <name evidence="5 7" type="primary">btuF</name>
    <name evidence="7" type="ORF">NCTC12151_02573</name>
</gene>
<evidence type="ECO:0000259" key="6">
    <source>
        <dbReference type="PROSITE" id="PS50983"/>
    </source>
</evidence>
<comment type="subcellular location">
    <subcellularLocation>
        <location evidence="5">Periplasm</location>
    </subcellularLocation>
</comment>
<evidence type="ECO:0000256" key="3">
    <source>
        <dbReference type="ARBA" id="ARBA00022764"/>
    </source>
</evidence>